<feature type="region of interest" description="Disordered" evidence="1">
    <location>
        <begin position="27"/>
        <end position="55"/>
    </location>
</feature>
<organism evidence="3 4">
    <name type="scientific">Curtobacterium citreum</name>
    <dbReference type="NCBI Taxonomy" id="2036"/>
    <lineage>
        <taxon>Bacteria</taxon>
        <taxon>Bacillati</taxon>
        <taxon>Actinomycetota</taxon>
        <taxon>Actinomycetes</taxon>
        <taxon>Micrococcales</taxon>
        <taxon>Microbacteriaceae</taxon>
        <taxon>Curtobacterium</taxon>
    </lineage>
</organism>
<dbReference type="GeneID" id="95323991"/>
<gene>
    <name evidence="3" type="ORF">NYQ28_00650</name>
</gene>
<keyword evidence="4" id="KW-1185">Reference proteome</keyword>
<dbReference type="EMBL" id="JANVAD010000001">
    <property type="protein sequence ID" value="MCS6521076.1"/>
    <property type="molecule type" value="Genomic_DNA"/>
</dbReference>
<sequence length="213" mass="21619">MSVTTTLTRTAAALVVAVALTGCAGPAPAGQRSAAVRPTASATPTTAPSPSTPTAVASRDLRFEDGDALSASALPAFALEVSALDGWTQTGEDPSAGSREYTNAAGSVANITQQRVTDLDPTAGDRAATERMFTASGAPVERLEEQLLPTATGGTAQFLSVASQDSDGSWSATVARAFAKPGIVLVVRVRTTSQEALRPDLHDVLVAAKVVVA</sequence>
<dbReference type="Proteomes" id="UP001652264">
    <property type="component" value="Unassembled WGS sequence"/>
</dbReference>
<accession>A0ABT2HCU1</accession>
<protein>
    <recommendedName>
        <fullName evidence="5">Lipoprotein LpqN</fullName>
    </recommendedName>
</protein>
<comment type="caution">
    <text evidence="3">The sequence shown here is derived from an EMBL/GenBank/DDBJ whole genome shotgun (WGS) entry which is preliminary data.</text>
</comment>
<keyword evidence="2" id="KW-0732">Signal</keyword>
<evidence type="ECO:0008006" key="5">
    <source>
        <dbReference type="Google" id="ProtNLM"/>
    </source>
</evidence>
<feature type="signal peptide" evidence="2">
    <location>
        <begin position="1"/>
        <end position="29"/>
    </location>
</feature>
<feature type="compositionally biased region" description="Low complexity" evidence="1">
    <location>
        <begin position="32"/>
        <end position="55"/>
    </location>
</feature>
<dbReference type="RefSeq" id="WP_141861421.1">
    <property type="nucleotide sequence ID" value="NZ_BMNV01000002.1"/>
</dbReference>
<reference evidence="3 4" key="1">
    <citation type="submission" date="2022-08" db="EMBL/GenBank/DDBJ databases">
        <title>Taxonomy of Curtobacterium flaccumfaciens.</title>
        <authorList>
            <person name="Osdaghi E."/>
            <person name="Taghavi S.M."/>
            <person name="Hamidizade M."/>
            <person name="Abachi H."/>
            <person name="Fazliarab A."/>
            <person name="Baeyen S."/>
            <person name="Portier P."/>
            <person name="Van Vaerenbergh J."/>
            <person name="Jacques M.-A."/>
        </authorList>
    </citation>
    <scope>NUCLEOTIDE SEQUENCE [LARGE SCALE GENOMIC DNA]</scope>
    <source>
        <strain evidence="3 4">LMG8786T</strain>
    </source>
</reference>
<proteinExistence type="predicted"/>
<feature type="chain" id="PRO_5045563767" description="Lipoprotein LpqN" evidence="2">
    <location>
        <begin position="30"/>
        <end position="213"/>
    </location>
</feature>
<evidence type="ECO:0000256" key="2">
    <source>
        <dbReference type="SAM" id="SignalP"/>
    </source>
</evidence>
<name>A0ABT2HCU1_9MICO</name>
<evidence type="ECO:0000313" key="3">
    <source>
        <dbReference type="EMBL" id="MCS6521076.1"/>
    </source>
</evidence>
<evidence type="ECO:0000313" key="4">
    <source>
        <dbReference type="Proteomes" id="UP001652264"/>
    </source>
</evidence>
<evidence type="ECO:0000256" key="1">
    <source>
        <dbReference type="SAM" id="MobiDB-lite"/>
    </source>
</evidence>